<dbReference type="Proteomes" id="UP001331561">
    <property type="component" value="Unassembled WGS sequence"/>
</dbReference>
<dbReference type="InterPro" id="IPR025148">
    <property type="entry name" value="AtzG-like"/>
</dbReference>
<evidence type="ECO:0000313" key="2">
    <source>
        <dbReference type="Proteomes" id="UP001331561"/>
    </source>
</evidence>
<comment type="caution">
    <text evidence="1">The sequence shown here is derived from an EMBL/GenBank/DDBJ whole genome shotgun (WGS) entry which is preliminary data.</text>
</comment>
<dbReference type="RefSeq" id="WP_327597083.1">
    <property type="nucleotide sequence ID" value="NZ_JAYXHS010000001.1"/>
</dbReference>
<protein>
    <submittedName>
        <fullName evidence="1">DUF4089 domain-containing protein</fullName>
    </submittedName>
</protein>
<proteinExistence type="predicted"/>
<evidence type="ECO:0000313" key="1">
    <source>
        <dbReference type="EMBL" id="MEC5384097.1"/>
    </source>
</evidence>
<reference evidence="1 2" key="1">
    <citation type="submission" date="2024-01" db="EMBL/GenBank/DDBJ databases">
        <title>Uliginosibacterium soil sp. nov.</title>
        <authorList>
            <person name="Lv Y."/>
        </authorList>
    </citation>
    <scope>NUCLEOTIDE SEQUENCE [LARGE SCALE GENOMIC DNA]</scope>
    <source>
        <strain evidence="1 2">H3</strain>
    </source>
</reference>
<dbReference type="EMBL" id="JAYXHS010000001">
    <property type="protein sequence ID" value="MEC5384097.1"/>
    <property type="molecule type" value="Genomic_DNA"/>
</dbReference>
<keyword evidence="2" id="KW-1185">Reference proteome</keyword>
<name>A0ABU6JY85_9RHOO</name>
<dbReference type="Pfam" id="PF13318">
    <property type="entry name" value="AtzG-like"/>
    <property type="match status" value="1"/>
</dbReference>
<gene>
    <name evidence="1" type="ORF">VVD49_00095</name>
</gene>
<accession>A0ABU6JY85</accession>
<organism evidence="1 2">
    <name type="scientific">Uliginosibacterium silvisoli</name>
    <dbReference type="NCBI Taxonomy" id="3114758"/>
    <lineage>
        <taxon>Bacteria</taxon>
        <taxon>Pseudomonadati</taxon>
        <taxon>Pseudomonadota</taxon>
        <taxon>Betaproteobacteria</taxon>
        <taxon>Rhodocyclales</taxon>
        <taxon>Zoogloeaceae</taxon>
        <taxon>Uliginosibacterium</taxon>
    </lineage>
</organism>
<sequence length="84" mass="8953">MEPDRNDMKDAAMNGVASAGMQGQMSAAGWQEYALIVSRAQGYELDEAQLARVVAQLELISGIAAPLLALQLPAELEPAPVFRP</sequence>